<comment type="similarity">
    <text evidence="1 2 3">Belongs to the cullin family.</text>
</comment>
<proteinExistence type="inferred from homology"/>
<dbReference type="Proteomes" id="UP000003786">
    <property type="component" value="Chromosome 3"/>
</dbReference>
<evidence type="ECO:0000256" key="2">
    <source>
        <dbReference type="PROSITE-ProRule" id="PRU00330"/>
    </source>
</evidence>
<dbReference type="GO" id="GO:0006511">
    <property type="term" value="P:ubiquitin-dependent protein catabolic process"/>
    <property type="evidence" value="ECO:0007669"/>
    <property type="project" value="InterPro"/>
</dbReference>
<organism evidence="5 6">
    <name type="scientific">Theileria orientalis strain Shintoku</name>
    <dbReference type="NCBI Taxonomy" id="869250"/>
    <lineage>
        <taxon>Eukaryota</taxon>
        <taxon>Sar</taxon>
        <taxon>Alveolata</taxon>
        <taxon>Apicomplexa</taxon>
        <taxon>Aconoidasida</taxon>
        <taxon>Piroplasmida</taxon>
        <taxon>Theileriidae</taxon>
        <taxon>Theileria</taxon>
    </lineage>
</organism>
<dbReference type="AlphaFoldDB" id="J4C3S4"/>
<dbReference type="Gene3D" id="3.30.230.130">
    <property type="entry name" value="Cullin, Chain C, Domain 2"/>
    <property type="match status" value="1"/>
</dbReference>
<dbReference type="InterPro" id="IPR016158">
    <property type="entry name" value="Cullin_homology"/>
</dbReference>
<dbReference type="SMART" id="SM00884">
    <property type="entry name" value="Cullin_Nedd8"/>
    <property type="match status" value="1"/>
</dbReference>
<dbReference type="RefSeq" id="XP_009691247.1">
    <property type="nucleotide sequence ID" value="XM_009692952.1"/>
</dbReference>
<keyword evidence="6" id="KW-1185">Reference proteome</keyword>
<dbReference type="eggNOG" id="KOG2167">
    <property type="taxonomic scope" value="Eukaryota"/>
</dbReference>
<dbReference type="InterPro" id="IPR001373">
    <property type="entry name" value="Cullin_N"/>
</dbReference>
<dbReference type="OrthoDB" id="27073at2759"/>
<dbReference type="InterPro" id="IPR036317">
    <property type="entry name" value="Cullin_homology_sf"/>
</dbReference>
<dbReference type="InterPro" id="IPR059120">
    <property type="entry name" value="Cullin-like_AB"/>
</dbReference>
<dbReference type="GO" id="GO:0031625">
    <property type="term" value="F:ubiquitin protein ligase binding"/>
    <property type="evidence" value="ECO:0007669"/>
    <property type="project" value="InterPro"/>
</dbReference>
<dbReference type="SUPFAM" id="SSF74788">
    <property type="entry name" value="Cullin repeat-like"/>
    <property type="match status" value="1"/>
</dbReference>
<accession>J4C3S4</accession>
<dbReference type="Pfam" id="PF26557">
    <property type="entry name" value="Cullin_AB"/>
    <property type="match status" value="1"/>
</dbReference>
<evidence type="ECO:0000256" key="1">
    <source>
        <dbReference type="ARBA" id="ARBA00006019"/>
    </source>
</evidence>
<evidence type="ECO:0000259" key="4">
    <source>
        <dbReference type="PROSITE" id="PS50069"/>
    </source>
</evidence>
<gene>
    <name evidence="5" type="ORF">TOT_030000207</name>
</gene>
<dbReference type="InterPro" id="IPR036388">
    <property type="entry name" value="WH-like_DNA-bd_sf"/>
</dbReference>
<dbReference type="Gene3D" id="1.20.1310.10">
    <property type="entry name" value="Cullin Repeats"/>
    <property type="match status" value="2"/>
</dbReference>
<feature type="domain" description="Cullin family profile" evidence="4">
    <location>
        <begin position="395"/>
        <end position="638"/>
    </location>
</feature>
<dbReference type="GeneID" id="20715401"/>
<sequence length="785" mass="92384">MEIIKGKPIRIVKSSIDNEDNVDIDKYIPEELEYLKCFITSVLSGHDSSRFCRLKIQQFLEECVSYGKSHFLIKEIDQLLEELINQMLKKINDEPFENDPKNELNTISLEFVDEELKSSPHYYALTKFEICWCNVRLALSDLTKICNPLESSLFKSSSGYTILDKAISHFLRDSVERKKLYEDIETGLLALVYRYRSGNKVNFCQLYNVVEMFSCIELFEQFENKLLEETSRYYSNLSSEHLKKSSFSECYRKFNETIESEKKACLYYLTDESANKVIEVVKKELLFNNCENLVNPENLKLLLKNNDTDSILLVNSLYVNTKFNQLLFDNIFTSSKDICNEIVSLYLNRKNYDECHSFAEDLNNYQKKLDTLLKPIMKSSEYIVRLNNFWTTILNKDDNTIEYVTLSLAKHADELFIEYSKEAIESKLKFVLHIFQYLSNKSYFEQCYRNMLSMRLLYHKQLSEVHYETVGMLKQECGVNYSCKLRDVIDFYERSASLLVDFKDALNDLNFSVILISQDSWIYKKINITKSPESYESFENAEVLEGKAEEPDLTNNKLGGDENLNLLLFLQNRFGNYYLNKFKKRSIEYYPQLGSAELEFTFKGKTYDLQLSIFQAYCLLLFNNYKYVNLKHIEDVVNSDYNEALLRNHLALLNSLPTPLIKFYSESIDFNTCNKNDYFELNSDFHHSDTSIDFRPNKQDLFRLDMNYVTTGRTFEDLLPYIESTIVRYLKQTLEASSVTVFKLFSKNPNFTLTRDQFNKVIDSLVSREFIQFNKTNKEFLQYIA</sequence>
<name>J4C3S4_THEOR</name>
<reference evidence="5 6" key="1">
    <citation type="journal article" date="2012" name="MBio">
        <title>Comparative genome analysis of three eukaryotic parasites with differing abilities to transform leukocytes reveals key mediators of Theileria-induced leukocyte transformation.</title>
        <authorList>
            <person name="Hayashida K."/>
            <person name="Hara Y."/>
            <person name="Abe T."/>
            <person name="Yamasaki C."/>
            <person name="Toyoda A."/>
            <person name="Kosuge T."/>
            <person name="Suzuki Y."/>
            <person name="Sato Y."/>
            <person name="Kawashima S."/>
            <person name="Katayama T."/>
            <person name="Wakaguri H."/>
            <person name="Inoue N."/>
            <person name="Homma K."/>
            <person name="Tada-Umezaki M."/>
            <person name="Yagi Y."/>
            <person name="Fujii Y."/>
            <person name="Habara T."/>
            <person name="Kanehisa M."/>
            <person name="Watanabe H."/>
            <person name="Ito K."/>
            <person name="Gojobori T."/>
            <person name="Sugawara H."/>
            <person name="Imanishi T."/>
            <person name="Weir W."/>
            <person name="Gardner M."/>
            <person name="Pain A."/>
            <person name="Shiels B."/>
            <person name="Hattori M."/>
            <person name="Nene V."/>
            <person name="Sugimoto C."/>
        </authorList>
    </citation>
    <scope>NUCLEOTIDE SEQUENCE [LARGE SCALE GENOMIC DNA]</scope>
    <source>
        <strain evidence="5 6">Shintoku</strain>
    </source>
</reference>
<dbReference type="SUPFAM" id="SSF46785">
    <property type="entry name" value="Winged helix' DNA-binding domain"/>
    <property type="match status" value="1"/>
</dbReference>
<dbReference type="InterPro" id="IPR016159">
    <property type="entry name" value="Cullin_repeat-like_dom_sf"/>
</dbReference>
<dbReference type="EMBL" id="AP011948">
    <property type="protein sequence ID" value="BAM40946.1"/>
    <property type="molecule type" value="Genomic_DNA"/>
</dbReference>
<protein>
    <recommendedName>
        <fullName evidence="4">Cullin family profile domain-containing protein</fullName>
    </recommendedName>
</protein>
<dbReference type="VEuPathDB" id="PiroplasmaDB:TOT_030000207"/>
<evidence type="ECO:0000313" key="6">
    <source>
        <dbReference type="Proteomes" id="UP000003786"/>
    </source>
</evidence>
<evidence type="ECO:0000313" key="5">
    <source>
        <dbReference type="EMBL" id="BAM40946.1"/>
    </source>
</evidence>
<dbReference type="Gene3D" id="1.10.10.10">
    <property type="entry name" value="Winged helix-like DNA-binding domain superfamily/Winged helix DNA-binding domain"/>
    <property type="match status" value="1"/>
</dbReference>
<evidence type="ECO:0000256" key="3">
    <source>
        <dbReference type="RuleBase" id="RU003829"/>
    </source>
</evidence>
<dbReference type="SUPFAM" id="SSF75632">
    <property type="entry name" value="Cullin homology domain"/>
    <property type="match status" value="1"/>
</dbReference>
<dbReference type="InterPro" id="IPR045093">
    <property type="entry name" value="Cullin"/>
</dbReference>
<dbReference type="KEGG" id="tot:TOT_030000207"/>
<dbReference type="PANTHER" id="PTHR11932">
    <property type="entry name" value="CULLIN"/>
    <property type="match status" value="1"/>
</dbReference>
<dbReference type="SMART" id="SM00182">
    <property type="entry name" value="CULLIN"/>
    <property type="match status" value="1"/>
</dbReference>
<dbReference type="OMA" id="KCINLMK"/>
<dbReference type="InterPro" id="IPR019559">
    <property type="entry name" value="Cullin_neddylation_domain"/>
</dbReference>
<dbReference type="PROSITE" id="PS50069">
    <property type="entry name" value="CULLIN_2"/>
    <property type="match status" value="1"/>
</dbReference>
<dbReference type="STRING" id="869250.J4C3S4"/>
<dbReference type="Pfam" id="PF00888">
    <property type="entry name" value="Cullin"/>
    <property type="match status" value="1"/>
</dbReference>
<dbReference type="InterPro" id="IPR036390">
    <property type="entry name" value="WH_DNA-bd_sf"/>
</dbReference>